<dbReference type="RefSeq" id="WP_353305753.1">
    <property type="nucleotide sequence ID" value="NZ_AP028955.1"/>
</dbReference>
<dbReference type="Proteomes" id="UP001473424">
    <property type="component" value="Chromosome"/>
</dbReference>
<proteinExistence type="predicted"/>
<reference evidence="2" key="1">
    <citation type="journal article" date="2024" name="FEMS Microbiol. Lett.">
        <title>Genomic insights into Spiroplasma endosymbionts that induce male-killing and protective phenotypes in the pea aphid.</title>
        <authorList>
            <person name="Arai H."/>
            <person name="Legeai F."/>
            <person name="Kageyama D."/>
            <person name="Sugio A."/>
            <person name="Simon J.C."/>
        </authorList>
    </citation>
    <scope>NUCLEOTIDE SEQUENCE [LARGE SCALE GENOMIC DNA]</scope>
    <source>
        <strain evidence="2">sAp269</strain>
    </source>
</reference>
<gene>
    <name evidence="1" type="ORF">SAP269_14100</name>
</gene>
<evidence type="ECO:0000313" key="1">
    <source>
        <dbReference type="EMBL" id="BET38821.1"/>
    </source>
</evidence>
<sequence length="143" mass="16781">MNINSIDLLNSRSFLEQKMNLTSDVKNSPIYEKELFLIPRFTVVGFPIQTLQKSSYYYIELQIVEAYSYDCDINKEPSELLLDDVTFQYDLNYSNIKQAIGQLVISKSIKWWFFTSSYLELLENNKLGPYADISFFAYGYENL</sequence>
<keyword evidence="2" id="KW-1185">Reference proteome</keyword>
<accession>A0ABM8JNB0</accession>
<evidence type="ECO:0000313" key="2">
    <source>
        <dbReference type="Proteomes" id="UP001473424"/>
    </source>
</evidence>
<name>A0ABM8JNB0_9MOLU</name>
<organism evidence="1 2">
    <name type="scientific">Spiroplasma ixodetis</name>
    <dbReference type="NCBI Taxonomy" id="2141"/>
    <lineage>
        <taxon>Bacteria</taxon>
        <taxon>Bacillati</taxon>
        <taxon>Mycoplasmatota</taxon>
        <taxon>Mollicutes</taxon>
        <taxon>Entomoplasmatales</taxon>
        <taxon>Spiroplasmataceae</taxon>
        <taxon>Spiroplasma</taxon>
    </lineage>
</organism>
<dbReference type="EMBL" id="AP028955">
    <property type="protein sequence ID" value="BET38821.1"/>
    <property type="molecule type" value="Genomic_DNA"/>
</dbReference>
<protein>
    <submittedName>
        <fullName evidence="1">Uncharacterized protein</fullName>
    </submittedName>
</protein>